<comment type="caution">
    <text evidence="6">The sequence shown here is derived from an EMBL/GenBank/DDBJ whole genome shotgun (WGS) entry which is preliminary data.</text>
</comment>
<comment type="similarity">
    <text evidence="1 4">Belongs to the eukaryotic ribosomal protein eS25 family.</text>
</comment>
<dbReference type="InterPro" id="IPR004977">
    <property type="entry name" value="Ribosomal_eS25"/>
</dbReference>
<dbReference type="PANTHER" id="PTHR12850">
    <property type="entry name" value="40S RIBOSOMAL PROTEIN S25"/>
    <property type="match status" value="1"/>
</dbReference>
<keyword evidence="7" id="KW-1185">Reference proteome</keyword>
<gene>
    <name evidence="6" type="ORF">ERUC_LOCUS4583</name>
</gene>
<name>A0ABC8IZT6_ERUVS</name>
<evidence type="ECO:0000313" key="6">
    <source>
        <dbReference type="EMBL" id="CAH8306456.1"/>
    </source>
</evidence>
<evidence type="ECO:0000313" key="7">
    <source>
        <dbReference type="Proteomes" id="UP001642260"/>
    </source>
</evidence>
<reference evidence="6 7" key="1">
    <citation type="submission" date="2022-03" db="EMBL/GenBank/DDBJ databases">
        <authorList>
            <person name="Macdonald S."/>
            <person name="Ahmed S."/>
            <person name="Newling K."/>
        </authorList>
    </citation>
    <scope>NUCLEOTIDE SEQUENCE [LARGE SCALE GENOMIC DNA]</scope>
</reference>
<dbReference type="Pfam" id="PF03297">
    <property type="entry name" value="Ribosomal_S25"/>
    <property type="match status" value="1"/>
</dbReference>
<accession>A0ABC8IZT6</accession>
<feature type="region of interest" description="Disordered" evidence="5">
    <location>
        <begin position="1"/>
        <end position="40"/>
    </location>
</feature>
<dbReference type="Gene3D" id="3.30.63.20">
    <property type="match status" value="1"/>
</dbReference>
<dbReference type="EMBL" id="CAKOAT010064822">
    <property type="protein sequence ID" value="CAH8306456.1"/>
    <property type="molecule type" value="Genomic_DNA"/>
</dbReference>
<keyword evidence="3 4" id="KW-0687">Ribonucleoprotein</keyword>
<organism evidence="6 7">
    <name type="scientific">Eruca vesicaria subsp. sativa</name>
    <name type="common">Garden rocket</name>
    <name type="synonym">Eruca sativa</name>
    <dbReference type="NCBI Taxonomy" id="29727"/>
    <lineage>
        <taxon>Eukaryota</taxon>
        <taxon>Viridiplantae</taxon>
        <taxon>Streptophyta</taxon>
        <taxon>Embryophyta</taxon>
        <taxon>Tracheophyta</taxon>
        <taxon>Spermatophyta</taxon>
        <taxon>Magnoliopsida</taxon>
        <taxon>eudicotyledons</taxon>
        <taxon>Gunneridae</taxon>
        <taxon>Pentapetalae</taxon>
        <taxon>rosids</taxon>
        <taxon>malvids</taxon>
        <taxon>Brassicales</taxon>
        <taxon>Brassicaceae</taxon>
        <taxon>Brassiceae</taxon>
        <taxon>Eruca</taxon>
    </lineage>
</organism>
<dbReference type="GO" id="GO:0005840">
    <property type="term" value="C:ribosome"/>
    <property type="evidence" value="ECO:0007669"/>
    <property type="project" value="UniProtKB-KW"/>
</dbReference>
<evidence type="ECO:0000256" key="2">
    <source>
        <dbReference type="ARBA" id="ARBA00022980"/>
    </source>
</evidence>
<evidence type="ECO:0000256" key="3">
    <source>
        <dbReference type="ARBA" id="ARBA00023274"/>
    </source>
</evidence>
<evidence type="ECO:0000256" key="1">
    <source>
        <dbReference type="ARBA" id="ARBA00009106"/>
    </source>
</evidence>
<evidence type="ECO:0000256" key="4">
    <source>
        <dbReference type="RuleBase" id="RU366057"/>
    </source>
</evidence>
<evidence type="ECO:0000256" key="5">
    <source>
        <dbReference type="SAM" id="MobiDB-lite"/>
    </source>
</evidence>
<dbReference type="AlphaFoldDB" id="A0ABC8IZT6"/>
<dbReference type="GO" id="GO:1990904">
    <property type="term" value="C:ribonucleoprotein complex"/>
    <property type="evidence" value="ECO:0007669"/>
    <property type="project" value="UniProtKB-KW"/>
</dbReference>
<proteinExistence type="inferred from homology"/>
<dbReference type="Proteomes" id="UP001642260">
    <property type="component" value="Unassembled WGS sequence"/>
</dbReference>
<protein>
    <recommendedName>
        <fullName evidence="4">40S ribosomal protein S25</fullName>
    </recommendedName>
</protein>
<sequence>MLLLQLNMAPKKDKVPPPSSKLAKSGGGKHKKKKWSKGKQKDGVNNMVLFDQATYDKLLTEAPMFKLITPFIFSDRMRCLRVEPCNVNVVEPCSINIVEPCSVKEFDHGVL</sequence>
<keyword evidence="2 4" id="KW-0689">Ribosomal protein</keyword>
<feature type="compositionally biased region" description="Basic residues" evidence="5">
    <location>
        <begin position="27"/>
        <end position="38"/>
    </location>
</feature>